<proteinExistence type="predicted"/>
<dbReference type="InterPro" id="IPR002125">
    <property type="entry name" value="CMP_dCMP_dom"/>
</dbReference>
<dbReference type="InterPro" id="IPR016192">
    <property type="entry name" value="APOBEC/CMP_deaminase_Zn-bd"/>
</dbReference>
<accession>A0ABM9D6T3</accession>
<keyword evidence="2" id="KW-0862">Zinc</keyword>
<evidence type="ECO:0000313" key="4">
    <source>
        <dbReference type="EMBL" id="CAH2030939.1"/>
    </source>
</evidence>
<evidence type="ECO:0000256" key="1">
    <source>
        <dbReference type="ARBA" id="ARBA00022723"/>
    </source>
</evidence>
<dbReference type="Pfam" id="PF00383">
    <property type="entry name" value="dCMP_cyt_deam_1"/>
    <property type="match status" value="1"/>
</dbReference>
<dbReference type="PANTHER" id="PTHR11079">
    <property type="entry name" value="CYTOSINE DEAMINASE FAMILY MEMBER"/>
    <property type="match status" value="1"/>
</dbReference>
<keyword evidence="1" id="KW-0479">Metal-binding</keyword>
<dbReference type="Proteomes" id="UP001295463">
    <property type="component" value="Chromosome"/>
</dbReference>
<protein>
    <submittedName>
        <fullName evidence="4">Cytosine/adenosine deaminase</fullName>
    </submittedName>
</protein>
<dbReference type="PANTHER" id="PTHR11079:SF161">
    <property type="entry name" value="CMP_DCMP-TYPE DEAMINASE DOMAIN-CONTAINING PROTEIN"/>
    <property type="match status" value="1"/>
</dbReference>
<dbReference type="CDD" id="cd01285">
    <property type="entry name" value="nucleoside_deaminase"/>
    <property type="match status" value="1"/>
</dbReference>
<name>A0ABM9D6T3_9BACT</name>
<dbReference type="Gene3D" id="3.40.140.10">
    <property type="entry name" value="Cytidine Deaminase, domain 2"/>
    <property type="match status" value="1"/>
</dbReference>
<organism evidence="4 5">
    <name type="scientific">Trichlorobacter ammonificans</name>
    <dbReference type="NCBI Taxonomy" id="2916410"/>
    <lineage>
        <taxon>Bacteria</taxon>
        <taxon>Pseudomonadati</taxon>
        <taxon>Thermodesulfobacteriota</taxon>
        <taxon>Desulfuromonadia</taxon>
        <taxon>Geobacterales</taxon>
        <taxon>Geobacteraceae</taxon>
        <taxon>Trichlorobacter</taxon>
    </lineage>
</organism>
<gene>
    <name evidence="4" type="ORF">GEAMG1_1125</name>
</gene>
<keyword evidence="5" id="KW-1185">Reference proteome</keyword>
<feature type="domain" description="CMP/dCMP-type deaminase" evidence="3">
    <location>
        <begin position="31"/>
        <end position="159"/>
    </location>
</feature>
<evidence type="ECO:0000259" key="3">
    <source>
        <dbReference type="PROSITE" id="PS51747"/>
    </source>
</evidence>
<dbReference type="PROSITE" id="PS51747">
    <property type="entry name" value="CYT_DCMP_DEAMINASES_2"/>
    <property type="match status" value="1"/>
</dbReference>
<dbReference type="RefSeq" id="WP_305731805.1">
    <property type="nucleotide sequence ID" value="NZ_OW150024.1"/>
</dbReference>
<evidence type="ECO:0000313" key="5">
    <source>
        <dbReference type="Proteomes" id="UP001295463"/>
    </source>
</evidence>
<dbReference type="PROSITE" id="PS00903">
    <property type="entry name" value="CYT_DCMP_DEAMINASES_1"/>
    <property type="match status" value="1"/>
</dbReference>
<sequence>MAGCENGLVRSLEVRLPDWVAELLSGAERYPDDAARMGLAVALADRNVTEGGGPFGAAIFDHTSGRPVGVGMNLVLPAGNSTLHAEMVAIMAAEAAVGSHTLAQAGRYELFTSCAPCAMCLGGILWSGVERLVCAADAEDARRIGFDEGPVFEESYRYLEERGIEVVRGFMREAGRAVLERYAALGGRIYNGR</sequence>
<dbReference type="SUPFAM" id="SSF53927">
    <property type="entry name" value="Cytidine deaminase-like"/>
    <property type="match status" value="1"/>
</dbReference>
<dbReference type="InterPro" id="IPR016193">
    <property type="entry name" value="Cytidine_deaminase-like"/>
</dbReference>
<evidence type="ECO:0000256" key="2">
    <source>
        <dbReference type="ARBA" id="ARBA00022833"/>
    </source>
</evidence>
<dbReference type="EMBL" id="OW150024">
    <property type="protein sequence ID" value="CAH2030939.1"/>
    <property type="molecule type" value="Genomic_DNA"/>
</dbReference>
<reference evidence="4 5" key="1">
    <citation type="submission" date="2022-03" db="EMBL/GenBank/DDBJ databases">
        <authorList>
            <person name="Koch H."/>
        </authorList>
    </citation>
    <scope>NUCLEOTIDE SEQUENCE [LARGE SCALE GENOMIC DNA]</scope>
    <source>
        <strain evidence="4 5">G1</strain>
    </source>
</reference>